<name>A0A2S4PP26_9PEZI</name>
<comment type="caution">
    <text evidence="1">The sequence shown here is derived from an EMBL/GenBank/DDBJ whole genome shotgun (WGS) entry which is preliminary data.</text>
</comment>
<gene>
    <name evidence="1" type="ORF">EPUL_004662</name>
</gene>
<dbReference type="OrthoDB" id="3366231at2759"/>
<protein>
    <submittedName>
        <fullName evidence="1">Uncharacterized protein</fullName>
    </submittedName>
</protein>
<dbReference type="AlphaFoldDB" id="A0A2S4PP26"/>
<dbReference type="PANTHER" id="PTHR10492">
    <property type="match status" value="1"/>
</dbReference>
<evidence type="ECO:0000313" key="2">
    <source>
        <dbReference type="Proteomes" id="UP000237438"/>
    </source>
</evidence>
<evidence type="ECO:0000313" key="1">
    <source>
        <dbReference type="EMBL" id="POS83791.1"/>
    </source>
</evidence>
<dbReference type="EMBL" id="PEDP01001352">
    <property type="protein sequence ID" value="POS83791.1"/>
    <property type="molecule type" value="Genomic_DNA"/>
</dbReference>
<reference evidence="1 2" key="1">
    <citation type="submission" date="2017-10" db="EMBL/GenBank/DDBJ databases">
        <title>Development of genomic resources for the powdery mildew, Erysiphe pulchra.</title>
        <authorList>
            <person name="Wadl P.A."/>
            <person name="Mack B.M."/>
            <person name="Moore G."/>
            <person name="Beltz S.B."/>
        </authorList>
    </citation>
    <scope>NUCLEOTIDE SEQUENCE [LARGE SCALE GENOMIC DNA]</scope>
    <source>
        <strain evidence="1">Cflorida</strain>
    </source>
</reference>
<keyword evidence="2" id="KW-1185">Reference proteome</keyword>
<organism evidence="1 2">
    <name type="scientific">Erysiphe pulchra</name>
    <dbReference type="NCBI Taxonomy" id="225359"/>
    <lineage>
        <taxon>Eukaryota</taxon>
        <taxon>Fungi</taxon>
        <taxon>Dikarya</taxon>
        <taxon>Ascomycota</taxon>
        <taxon>Pezizomycotina</taxon>
        <taxon>Leotiomycetes</taxon>
        <taxon>Erysiphales</taxon>
        <taxon>Erysiphaceae</taxon>
        <taxon>Erysiphe</taxon>
    </lineage>
</organism>
<dbReference type="Proteomes" id="UP000237438">
    <property type="component" value="Unassembled WGS sequence"/>
</dbReference>
<sequence>MCIVKVEENQRYADFLSRSSYTPDLHGDIDISNWIKTMDEGNTNNTSIFHDRAILASNNDSDDKSNSEIAELRDAQAREYYAYDHAINDESGQVSDYTPEYLRTLAPQGLSLGILKSQIGRIISQDPRYHEKEHIISEIILTSSKRLPFTLLKKQSPLRPCLFMTIKKSQGQILQRVGVERHNDTELRYLQVQNYQ</sequence>
<proteinExistence type="predicted"/>
<accession>A0A2S4PP26</accession>